<evidence type="ECO:0000256" key="2">
    <source>
        <dbReference type="ARBA" id="ARBA00022475"/>
    </source>
</evidence>
<evidence type="ECO:0000256" key="5">
    <source>
        <dbReference type="ARBA" id="ARBA00022989"/>
    </source>
</evidence>
<dbReference type="EMBL" id="JAGEUA010000001">
    <property type="protein sequence ID" value="KAL1020564.1"/>
    <property type="molecule type" value="Genomic_DNA"/>
</dbReference>
<accession>A0ABD0XJ34</accession>
<comment type="function">
    <text evidence="9">Essential fertilization factor required for male fertility. Part of a conserved trimeric sperm complex with the essential fertilization factors IZUMO1 and SPACA6 which bridges sperm and oocyte membranes during fertilization by binding to IZUMO1R/JUNO on the oocyte.</text>
</comment>
<comment type="caution">
    <text evidence="13">The sequence shown here is derived from an EMBL/GenBank/DDBJ whole genome shotgun (WGS) entry which is preliminary data.</text>
</comment>
<keyword evidence="3 11" id="KW-0812">Transmembrane</keyword>
<evidence type="ECO:0000256" key="3">
    <source>
        <dbReference type="ARBA" id="ARBA00022692"/>
    </source>
</evidence>
<keyword evidence="14" id="KW-1185">Reference proteome</keyword>
<keyword evidence="2" id="KW-1003">Cell membrane</keyword>
<dbReference type="PROSITE" id="PS50835">
    <property type="entry name" value="IG_LIKE"/>
    <property type="match status" value="1"/>
</dbReference>
<dbReference type="SMART" id="SM00409">
    <property type="entry name" value="IG"/>
    <property type="match status" value="1"/>
</dbReference>
<dbReference type="InterPro" id="IPR007110">
    <property type="entry name" value="Ig-like_dom"/>
</dbReference>
<evidence type="ECO:0000256" key="4">
    <source>
        <dbReference type="ARBA" id="ARBA00022729"/>
    </source>
</evidence>
<dbReference type="InterPro" id="IPR003599">
    <property type="entry name" value="Ig_sub"/>
</dbReference>
<dbReference type="InterPro" id="IPR036179">
    <property type="entry name" value="Ig-like_dom_sf"/>
</dbReference>
<evidence type="ECO:0000256" key="6">
    <source>
        <dbReference type="ARBA" id="ARBA00023136"/>
    </source>
</evidence>
<evidence type="ECO:0000259" key="12">
    <source>
        <dbReference type="PROSITE" id="PS50835"/>
    </source>
</evidence>
<dbReference type="AlphaFoldDB" id="A0ABD0XJ34"/>
<dbReference type="InterPro" id="IPR039293">
    <property type="entry name" value="TMEM81"/>
</dbReference>
<dbReference type="InterPro" id="IPR013783">
    <property type="entry name" value="Ig-like_fold"/>
</dbReference>
<dbReference type="Gene3D" id="2.60.40.10">
    <property type="entry name" value="Immunoglobulins"/>
    <property type="match status" value="1"/>
</dbReference>
<dbReference type="GO" id="GO:0005886">
    <property type="term" value="C:plasma membrane"/>
    <property type="evidence" value="ECO:0007669"/>
    <property type="project" value="UniProtKB-SubCell"/>
</dbReference>
<evidence type="ECO:0000256" key="11">
    <source>
        <dbReference type="SAM" id="Phobius"/>
    </source>
</evidence>
<proteinExistence type="predicted"/>
<evidence type="ECO:0000256" key="7">
    <source>
        <dbReference type="ARBA" id="ARBA00023157"/>
    </source>
</evidence>
<keyword evidence="7" id="KW-1015">Disulfide bond</keyword>
<keyword evidence="8" id="KW-0393">Immunoglobulin domain</keyword>
<evidence type="ECO:0000256" key="1">
    <source>
        <dbReference type="ARBA" id="ARBA00004251"/>
    </source>
</evidence>
<evidence type="ECO:0000313" key="13">
    <source>
        <dbReference type="EMBL" id="KAL1020564.1"/>
    </source>
</evidence>
<evidence type="ECO:0000256" key="10">
    <source>
        <dbReference type="ARBA" id="ARBA00050022"/>
    </source>
</evidence>
<keyword evidence="5 11" id="KW-1133">Transmembrane helix</keyword>
<name>A0ABD0XJ34_UMBPY</name>
<evidence type="ECO:0000256" key="9">
    <source>
        <dbReference type="ARBA" id="ARBA00049937"/>
    </source>
</evidence>
<organism evidence="13 14">
    <name type="scientific">Umbra pygmaea</name>
    <name type="common">Eastern mudminnow</name>
    <dbReference type="NCBI Taxonomy" id="75934"/>
    <lineage>
        <taxon>Eukaryota</taxon>
        <taxon>Metazoa</taxon>
        <taxon>Chordata</taxon>
        <taxon>Craniata</taxon>
        <taxon>Vertebrata</taxon>
        <taxon>Euteleostomi</taxon>
        <taxon>Actinopterygii</taxon>
        <taxon>Neopterygii</taxon>
        <taxon>Teleostei</taxon>
        <taxon>Protacanthopterygii</taxon>
        <taxon>Esociformes</taxon>
        <taxon>Umbridae</taxon>
        <taxon>Umbra</taxon>
    </lineage>
</organism>
<dbReference type="SUPFAM" id="SSF48726">
    <property type="entry name" value="Immunoglobulin"/>
    <property type="match status" value="1"/>
</dbReference>
<evidence type="ECO:0000256" key="8">
    <source>
        <dbReference type="ARBA" id="ARBA00023319"/>
    </source>
</evidence>
<dbReference type="PANTHER" id="PTHR35670:SF1">
    <property type="entry name" value="TRANSMEMBRANE PROTEIN 81"/>
    <property type="match status" value="1"/>
</dbReference>
<keyword evidence="6 11" id="KW-0472">Membrane</keyword>
<feature type="transmembrane region" description="Helical" evidence="11">
    <location>
        <begin position="212"/>
        <end position="237"/>
    </location>
</feature>
<sequence length="254" mass="28199">MTTLFEVVQDPSMCSLSDDDLENFQAVPAEVIVQSSPCSTTCGLGLRTQKLCPLRQGKVWKGKNCYIRKVGCLDSWQCGLQGVTLTAGGRLDLDCLGEVMEAMGRFSFRVSWRYARGVVTTDDSLLRRWDAPRLDRLVLDPVKEEDAGTYRCDVQDIAYRRVKRLYLGVRVFPPEALSLNFPVALDNWNQKADSSHGNITWKDTEDLYGSTVVMNIVLISLVVAGGAVGLFFLGFCCKGHSPSALPRWFPSSTT</sequence>
<dbReference type="CDD" id="cd00096">
    <property type="entry name" value="Ig"/>
    <property type="match status" value="1"/>
</dbReference>
<evidence type="ECO:0000313" key="14">
    <source>
        <dbReference type="Proteomes" id="UP001557470"/>
    </source>
</evidence>
<comment type="subcellular location">
    <subcellularLocation>
        <location evidence="1">Cell membrane</location>
        <topology evidence="1">Single-pass type I membrane protein</topology>
    </subcellularLocation>
</comment>
<protein>
    <recommendedName>
        <fullName evidence="10">Transmembrane protein 81</fullName>
    </recommendedName>
</protein>
<reference evidence="13 14" key="1">
    <citation type="submission" date="2024-06" db="EMBL/GenBank/DDBJ databases">
        <authorList>
            <person name="Pan Q."/>
            <person name="Wen M."/>
            <person name="Jouanno E."/>
            <person name="Zahm M."/>
            <person name="Klopp C."/>
            <person name="Cabau C."/>
            <person name="Louis A."/>
            <person name="Berthelot C."/>
            <person name="Parey E."/>
            <person name="Roest Crollius H."/>
            <person name="Montfort J."/>
            <person name="Robinson-Rechavi M."/>
            <person name="Bouchez O."/>
            <person name="Lampietro C."/>
            <person name="Lopez Roques C."/>
            <person name="Donnadieu C."/>
            <person name="Postlethwait J."/>
            <person name="Bobe J."/>
            <person name="Verreycken H."/>
            <person name="Guiguen Y."/>
        </authorList>
    </citation>
    <scope>NUCLEOTIDE SEQUENCE [LARGE SCALE GENOMIC DNA]</scope>
    <source>
        <strain evidence="13">Up_M1</strain>
        <tissue evidence="13">Testis</tissue>
    </source>
</reference>
<feature type="domain" description="Ig-like" evidence="12">
    <location>
        <begin position="88"/>
        <end position="163"/>
    </location>
</feature>
<keyword evidence="4" id="KW-0732">Signal</keyword>
<gene>
    <name evidence="13" type="ORF">UPYG_G00001730</name>
</gene>
<dbReference type="Proteomes" id="UP001557470">
    <property type="component" value="Unassembled WGS sequence"/>
</dbReference>
<dbReference type="PANTHER" id="PTHR35670">
    <property type="entry name" value="TRANSMEMBRANE PROTEIN 81"/>
    <property type="match status" value="1"/>
</dbReference>